<dbReference type="Proteomes" id="UP000008631">
    <property type="component" value="Chromosome"/>
</dbReference>
<gene>
    <name evidence="1" type="ordered locus">Isop_2418</name>
</gene>
<accession>E8QWU2</accession>
<dbReference type="InParanoid" id="E8QWU2"/>
<dbReference type="OrthoDB" id="2084324at2"/>
<dbReference type="KEGG" id="ipa:Isop_2418"/>
<dbReference type="STRING" id="575540.Isop_2418"/>
<protein>
    <submittedName>
        <fullName evidence="1">Uncharacterized protein</fullName>
    </submittedName>
</protein>
<dbReference type="eggNOG" id="ENOG502ZMW2">
    <property type="taxonomic scope" value="Bacteria"/>
</dbReference>
<dbReference type="AlphaFoldDB" id="E8QWU2"/>
<keyword evidence="2" id="KW-1185">Reference proteome</keyword>
<proteinExistence type="predicted"/>
<sequence>MRPEIHQLVGKGRLPSSTSSIPIIEEWQTALEKIKPPLSDEEAVALSKLFPNSEDECFGLAWTLVHLVETAPSWPIQACLQDKSNPWIVRLRQAAGLD</sequence>
<evidence type="ECO:0000313" key="1">
    <source>
        <dbReference type="EMBL" id="ADV62992.1"/>
    </source>
</evidence>
<evidence type="ECO:0000313" key="2">
    <source>
        <dbReference type="Proteomes" id="UP000008631"/>
    </source>
</evidence>
<reference evidence="1 2" key="2">
    <citation type="journal article" date="2011" name="Stand. Genomic Sci.">
        <title>Complete genome sequence of Isosphaera pallida type strain (IS1B).</title>
        <authorList>
            <consortium name="US DOE Joint Genome Institute (JGI-PGF)"/>
            <person name="Goker M."/>
            <person name="Cleland D."/>
            <person name="Saunders E."/>
            <person name="Lapidus A."/>
            <person name="Nolan M."/>
            <person name="Lucas S."/>
            <person name="Hammon N."/>
            <person name="Deshpande S."/>
            <person name="Cheng J.F."/>
            <person name="Tapia R."/>
            <person name="Han C."/>
            <person name="Goodwin L."/>
            <person name="Pitluck S."/>
            <person name="Liolios K."/>
            <person name="Pagani I."/>
            <person name="Ivanova N."/>
            <person name="Mavromatis K."/>
            <person name="Pati A."/>
            <person name="Chen A."/>
            <person name="Palaniappan K."/>
            <person name="Land M."/>
            <person name="Hauser L."/>
            <person name="Chang Y.J."/>
            <person name="Jeffries C.D."/>
            <person name="Detter J.C."/>
            <person name="Beck B."/>
            <person name="Woyke T."/>
            <person name="Bristow J."/>
            <person name="Eisen J.A."/>
            <person name="Markowitz V."/>
            <person name="Hugenholtz P."/>
            <person name="Kyrpides N.C."/>
            <person name="Klenk H.P."/>
        </authorList>
    </citation>
    <scope>NUCLEOTIDE SEQUENCE [LARGE SCALE GENOMIC DNA]</scope>
    <source>
        <strain evidence="2">ATCC 43644 / DSM 9630 / IS1B</strain>
    </source>
</reference>
<name>E8QWU2_ISOPI</name>
<reference key="1">
    <citation type="submission" date="2010-11" db="EMBL/GenBank/DDBJ databases">
        <title>The complete sequence of chromosome of Isophaera pallida ATCC 43644.</title>
        <authorList>
            <consortium name="US DOE Joint Genome Institute (JGI-PGF)"/>
            <person name="Lucas S."/>
            <person name="Copeland A."/>
            <person name="Lapidus A."/>
            <person name="Bruce D."/>
            <person name="Goodwin L."/>
            <person name="Pitluck S."/>
            <person name="Kyrpides N."/>
            <person name="Mavromatis K."/>
            <person name="Pagani I."/>
            <person name="Ivanova N."/>
            <person name="Saunders E."/>
            <person name="Brettin T."/>
            <person name="Detter J.C."/>
            <person name="Han C."/>
            <person name="Tapia R."/>
            <person name="Land M."/>
            <person name="Hauser L."/>
            <person name="Markowitz V."/>
            <person name="Cheng J.-F."/>
            <person name="Hugenholtz P."/>
            <person name="Woyke T."/>
            <person name="Wu D."/>
            <person name="Eisen J.A."/>
        </authorList>
    </citation>
    <scope>NUCLEOTIDE SEQUENCE</scope>
    <source>
        <strain>ATCC 43644</strain>
    </source>
</reference>
<organism evidence="1 2">
    <name type="scientific">Isosphaera pallida (strain ATCC 43644 / DSM 9630 / IS1B)</name>
    <dbReference type="NCBI Taxonomy" id="575540"/>
    <lineage>
        <taxon>Bacteria</taxon>
        <taxon>Pseudomonadati</taxon>
        <taxon>Planctomycetota</taxon>
        <taxon>Planctomycetia</taxon>
        <taxon>Isosphaerales</taxon>
        <taxon>Isosphaeraceae</taxon>
        <taxon>Isosphaera</taxon>
    </lineage>
</organism>
<dbReference type="HOGENOM" id="CLU_2329972_0_0_0"/>
<dbReference type="EMBL" id="CP002353">
    <property type="protein sequence ID" value="ADV62992.1"/>
    <property type="molecule type" value="Genomic_DNA"/>
</dbReference>